<dbReference type="InterPro" id="IPR050302">
    <property type="entry name" value="Rab_GAP_TBC_domain"/>
</dbReference>
<dbReference type="Proteomes" id="UP001497744">
    <property type="component" value="Unassembled WGS sequence"/>
</dbReference>
<sequence>MEDRPLVSEPQSLPRRIGVGLYGLSKMMMQRNLSRIHPETPREMVHEEPAYDSYGFSLSDNVFAQGISAYESSFDEKRERRLKRWDYMELKDEWRTHNPFFLKVLIRKGIPDHYRAKMWFHLSGADQLGEQIQGLYPSLVSQPLDPTIANQIEMDIYRTFPTHRNYQRQSEGTLKLRNVLTAFANFVPSAGYCQSFNFLGAILLMFMDEERAFLTLVQMVDTRIADKGLSVLGYYKDGMLALKRDMLVLEMLLKKRLKKVYHHLKSNGVDITCVCAEWFLCHFCISLPIPTVFRVWDVLLNEGEKVLFRVAFALFKVHEKRLLGLDSDRGLLLYLKAMPSGIVQHDEFLKVAFYHLSAFRRRDIEAMRQQAARMIKQGITSIEA</sequence>
<keyword evidence="3" id="KW-1185">Reference proteome</keyword>
<gene>
    <name evidence="2" type="ORF">BcabD6B2_55060</name>
</gene>
<dbReference type="GO" id="GO:0031267">
    <property type="term" value="F:small GTPase binding"/>
    <property type="evidence" value="ECO:0007669"/>
    <property type="project" value="TreeGrafter"/>
</dbReference>
<dbReference type="SMART" id="SM00164">
    <property type="entry name" value="TBC"/>
    <property type="match status" value="1"/>
</dbReference>
<feature type="domain" description="Rab-GAP TBC" evidence="1">
    <location>
        <begin position="109"/>
        <end position="303"/>
    </location>
</feature>
<dbReference type="InterPro" id="IPR000195">
    <property type="entry name" value="Rab-GAP-TBC_dom"/>
</dbReference>
<evidence type="ECO:0000313" key="2">
    <source>
        <dbReference type="EMBL" id="GIX66070.1"/>
    </source>
</evidence>
<dbReference type="Gene3D" id="1.10.8.270">
    <property type="entry name" value="putative rabgap domain of human tbc1 domain family member 14 like domains"/>
    <property type="match status" value="1"/>
</dbReference>
<evidence type="ECO:0000313" key="3">
    <source>
        <dbReference type="Proteomes" id="UP001497744"/>
    </source>
</evidence>
<dbReference type="PANTHER" id="PTHR47219">
    <property type="entry name" value="RAB GTPASE-ACTIVATING PROTEIN 1-LIKE"/>
    <property type="match status" value="1"/>
</dbReference>
<dbReference type="Gene3D" id="1.10.472.80">
    <property type="entry name" value="Ypt/Rab-GAP domain of gyp1p, domain 3"/>
    <property type="match status" value="1"/>
</dbReference>
<accession>A0AAV4M1I8</accession>
<reference evidence="2 3" key="1">
    <citation type="submission" date="2021-06" db="EMBL/GenBank/DDBJ databases">
        <title>Genome sequence of Babesia caballi.</title>
        <authorList>
            <person name="Yamagishi J."/>
            <person name="Kidaka T."/>
            <person name="Ochi A."/>
        </authorList>
    </citation>
    <scope>NUCLEOTIDE SEQUENCE [LARGE SCALE GENOMIC DNA]</scope>
    <source>
        <strain evidence="2">USDA-D6B2</strain>
    </source>
</reference>
<dbReference type="Pfam" id="PF00566">
    <property type="entry name" value="RabGAP-TBC"/>
    <property type="match status" value="1"/>
</dbReference>
<organism evidence="2 3">
    <name type="scientific">Babesia caballi</name>
    <dbReference type="NCBI Taxonomy" id="5871"/>
    <lineage>
        <taxon>Eukaryota</taxon>
        <taxon>Sar</taxon>
        <taxon>Alveolata</taxon>
        <taxon>Apicomplexa</taxon>
        <taxon>Aconoidasida</taxon>
        <taxon>Piroplasmida</taxon>
        <taxon>Babesiidae</taxon>
        <taxon>Babesia</taxon>
    </lineage>
</organism>
<dbReference type="Gene3D" id="1.10.10.750">
    <property type="entry name" value="Ypt/Rab-GAP domain of gyp1p, domain 1"/>
    <property type="match status" value="1"/>
</dbReference>
<dbReference type="InterPro" id="IPR035969">
    <property type="entry name" value="Rab-GAP_TBC_sf"/>
</dbReference>
<protein>
    <submittedName>
        <fullName evidence="2">GTPase-activating protein, putative</fullName>
    </submittedName>
</protein>
<dbReference type="PANTHER" id="PTHR47219:SF20">
    <property type="entry name" value="TBC1 DOMAIN FAMILY MEMBER 2B"/>
    <property type="match status" value="1"/>
</dbReference>
<dbReference type="PROSITE" id="PS50086">
    <property type="entry name" value="TBC_RABGAP"/>
    <property type="match status" value="1"/>
</dbReference>
<dbReference type="GeneID" id="94197551"/>
<dbReference type="AlphaFoldDB" id="A0AAV4M1I8"/>
<name>A0AAV4M1I8_BABCB</name>
<dbReference type="GO" id="GO:0005096">
    <property type="term" value="F:GTPase activator activity"/>
    <property type="evidence" value="ECO:0007669"/>
    <property type="project" value="TreeGrafter"/>
</dbReference>
<proteinExistence type="predicted"/>
<dbReference type="SUPFAM" id="SSF47923">
    <property type="entry name" value="Ypt/Rab-GAP domain of gyp1p"/>
    <property type="match status" value="2"/>
</dbReference>
<comment type="caution">
    <text evidence="2">The sequence shown here is derived from an EMBL/GenBank/DDBJ whole genome shotgun (WGS) entry which is preliminary data.</text>
</comment>
<dbReference type="EMBL" id="BPLF01000006">
    <property type="protein sequence ID" value="GIX66070.1"/>
    <property type="molecule type" value="Genomic_DNA"/>
</dbReference>
<dbReference type="RefSeq" id="XP_067718139.1">
    <property type="nucleotide sequence ID" value="XM_067862038.1"/>
</dbReference>
<evidence type="ECO:0000259" key="1">
    <source>
        <dbReference type="PROSITE" id="PS50086"/>
    </source>
</evidence>